<dbReference type="HOGENOM" id="CLU_2163038_0_0_1"/>
<name>F6H0R1_VITVI</name>
<dbReference type="STRING" id="29760.F6H0R1"/>
<accession>F6H0R1</accession>
<feature type="region of interest" description="Disordered" evidence="1">
    <location>
        <begin position="42"/>
        <end position="111"/>
    </location>
</feature>
<organism evidence="2 3">
    <name type="scientific">Vitis vinifera</name>
    <name type="common">Grape</name>
    <dbReference type="NCBI Taxonomy" id="29760"/>
    <lineage>
        <taxon>Eukaryota</taxon>
        <taxon>Viridiplantae</taxon>
        <taxon>Streptophyta</taxon>
        <taxon>Embryophyta</taxon>
        <taxon>Tracheophyta</taxon>
        <taxon>Spermatophyta</taxon>
        <taxon>Magnoliopsida</taxon>
        <taxon>eudicotyledons</taxon>
        <taxon>Gunneridae</taxon>
        <taxon>Pentapetalae</taxon>
        <taxon>rosids</taxon>
        <taxon>Vitales</taxon>
        <taxon>Vitaceae</taxon>
        <taxon>Viteae</taxon>
        <taxon>Vitis</taxon>
    </lineage>
</organism>
<evidence type="ECO:0000313" key="2">
    <source>
        <dbReference type="EMBL" id="CCB45580.1"/>
    </source>
</evidence>
<evidence type="ECO:0000256" key="1">
    <source>
        <dbReference type="SAM" id="MobiDB-lite"/>
    </source>
</evidence>
<feature type="compositionally biased region" description="Basic and acidic residues" evidence="1">
    <location>
        <begin position="90"/>
        <end position="100"/>
    </location>
</feature>
<keyword evidence="3" id="KW-1185">Reference proteome</keyword>
<gene>
    <name evidence="2" type="ordered locus">VIT_18s0001g06000</name>
</gene>
<protein>
    <submittedName>
        <fullName evidence="2">Uncharacterized protein</fullName>
    </submittedName>
</protein>
<sequence length="111" mass="12534">MKITNLPIEQHSISIPMTMREKESGCRRSVVGKVAATEIVEKANPEKGGGDNIERDIWEKKRRSEEEKGRKRKSEKGKEKLGGGRGGWFRKKEERSRGEFELGGQAGSKIH</sequence>
<evidence type="ECO:0000313" key="3">
    <source>
        <dbReference type="Proteomes" id="UP000009183"/>
    </source>
</evidence>
<reference evidence="3" key="1">
    <citation type="journal article" date="2007" name="Nature">
        <title>The grapevine genome sequence suggests ancestral hexaploidization in major angiosperm phyla.</title>
        <authorList>
            <consortium name="The French-Italian Public Consortium for Grapevine Genome Characterization."/>
            <person name="Jaillon O."/>
            <person name="Aury J.-M."/>
            <person name="Noel B."/>
            <person name="Policriti A."/>
            <person name="Clepet C."/>
            <person name="Casagrande A."/>
            <person name="Choisne N."/>
            <person name="Aubourg S."/>
            <person name="Vitulo N."/>
            <person name="Jubin C."/>
            <person name="Vezzi A."/>
            <person name="Legeai F."/>
            <person name="Hugueney P."/>
            <person name="Dasilva C."/>
            <person name="Horner D."/>
            <person name="Mica E."/>
            <person name="Jublot D."/>
            <person name="Poulain J."/>
            <person name="Bruyere C."/>
            <person name="Billault A."/>
            <person name="Segurens B."/>
            <person name="Gouyvenoux M."/>
            <person name="Ugarte E."/>
            <person name="Cattonaro F."/>
            <person name="Anthouard V."/>
            <person name="Vico V."/>
            <person name="Del Fabbro C."/>
            <person name="Alaux M."/>
            <person name="Di Gaspero G."/>
            <person name="Dumas V."/>
            <person name="Felice N."/>
            <person name="Paillard S."/>
            <person name="Juman I."/>
            <person name="Moroldo M."/>
            <person name="Scalabrin S."/>
            <person name="Canaguier A."/>
            <person name="Le Clainche I."/>
            <person name="Malacrida G."/>
            <person name="Durand E."/>
            <person name="Pesole G."/>
            <person name="Laucou V."/>
            <person name="Chatelet P."/>
            <person name="Merdinoglu D."/>
            <person name="Delledonne M."/>
            <person name="Pezzotti M."/>
            <person name="Lecharny A."/>
            <person name="Scarpelli C."/>
            <person name="Artiguenave F."/>
            <person name="Pe M.E."/>
            <person name="Valle G."/>
            <person name="Morgante M."/>
            <person name="Caboche M."/>
            <person name="Adam-Blondon A.-F."/>
            <person name="Weissenbach J."/>
            <person name="Quetier F."/>
            <person name="Wincker P."/>
        </authorList>
    </citation>
    <scope>NUCLEOTIDE SEQUENCE [LARGE SCALE GENOMIC DNA]</scope>
    <source>
        <strain evidence="3">cv. Pinot noir / PN40024</strain>
    </source>
</reference>
<dbReference type="InParanoid" id="F6H0R1"/>
<feature type="compositionally biased region" description="Basic and acidic residues" evidence="1">
    <location>
        <begin position="42"/>
        <end position="69"/>
    </location>
</feature>
<dbReference type="EMBL" id="FN595227">
    <property type="protein sequence ID" value="CCB45580.1"/>
    <property type="molecule type" value="Genomic_DNA"/>
</dbReference>
<proteinExistence type="predicted"/>
<dbReference type="Proteomes" id="UP000009183">
    <property type="component" value="Chromosome 18"/>
</dbReference>
<dbReference type="PaxDb" id="29760-VIT_18s0001g06000.t01"/>
<dbReference type="AlphaFoldDB" id="F6H0R1"/>